<gene>
    <name evidence="3" type="ORF">IAG44_24460</name>
</gene>
<keyword evidence="2" id="KW-1133">Transmembrane helix</keyword>
<proteinExistence type="predicted"/>
<dbReference type="EMBL" id="CP060828">
    <property type="protein sequence ID" value="QNP72256.1"/>
    <property type="molecule type" value="Genomic_DNA"/>
</dbReference>
<keyword evidence="4" id="KW-1185">Reference proteome</keyword>
<evidence type="ECO:0000313" key="4">
    <source>
        <dbReference type="Proteomes" id="UP000516052"/>
    </source>
</evidence>
<feature type="transmembrane region" description="Helical" evidence="2">
    <location>
        <begin position="88"/>
        <end position="109"/>
    </location>
</feature>
<feature type="region of interest" description="Disordered" evidence="1">
    <location>
        <begin position="116"/>
        <end position="137"/>
    </location>
</feature>
<name>A0A7H0IHJ0_9ACTN</name>
<accession>A0A7H0IHJ0</accession>
<keyword evidence="2" id="KW-0812">Transmembrane</keyword>
<dbReference type="KEGG" id="sroi:IAG44_24460"/>
<dbReference type="RefSeq" id="WP_187749213.1">
    <property type="nucleotide sequence ID" value="NZ_CP060828.1"/>
</dbReference>
<dbReference type="Proteomes" id="UP000516052">
    <property type="component" value="Chromosome"/>
</dbReference>
<evidence type="ECO:0000256" key="1">
    <source>
        <dbReference type="SAM" id="MobiDB-lite"/>
    </source>
</evidence>
<protein>
    <submittedName>
        <fullName evidence="3">Uncharacterized protein</fullName>
    </submittedName>
</protein>
<dbReference type="AlphaFoldDB" id="A0A7H0IHJ0"/>
<feature type="transmembrane region" description="Helical" evidence="2">
    <location>
        <begin position="29"/>
        <end position="50"/>
    </location>
</feature>
<keyword evidence="2" id="KW-0472">Membrane</keyword>
<evidence type="ECO:0000313" key="3">
    <source>
        <dbReference type="EMBL" id="QNP72256.1"/>
    </source>
</evidence>
<reference evidence="3 4" key="1">
    <citation type="submission" date="2020-08" db="EMBL/GenBank/DDBJ databases">
        <title>A novel species.</title>
        <authorList>
            <person name="Gao J."/>
        </authorList>
    </citation>
    <scope>NUCLEOTIDE SEQUENCE [LARGE SCALE GENOMIC DNA]</scope>
    <source>
        <strain evidence="3 4">CRXT-G-22</strain>
    </source>
</reference>
<sequence>MTGTAGGYQYSTPPPVAQRRLEAGWLQRIAWTVPVWGTFSLFAWIPFFYVAIRRGLPSDWGAFISFSVYEAAVWTWVIFIDGETGENAFSVALLLGMAMGSALLLFAVFDPKSARPRAPYAAPPQPNPYQSGPPYGH</sequence>
<feature type="transmembrane region" description="Helical" evidence="2">
    <location>
        <begin position="62"/>
        <end position="82"/>
    </location>
</feature>
<evidence type="ECO:0000256" key="2">
    <source>
        <dbReference type="SAM" id="Phobius"/>
    </source>
</evidence>
<organism evidence="3 4">
    <name type="scientific">Streptomyces roseirectus</name>
    <dbReference type="NCBI Taxonomy" id="2768066"/>
    <lineage>
        <taxon>Bacteria</taxon>
        <taxon>Bacillati</taxon>
        <taxon>Actinomycetota</taxon>
        <taxon>Actinomycetes</taxon>
        <taxon>Kitasatosporales</taxon>
        <taxon>Streptomycetaceae</taxon>
        <taxon>Streptomyces</taxon>
    </lineage>
</organism>
<feature type="compositionally biased region" description="Low complexity" evidence="1">
    <location>
        <begin position="128"/>
        <end position="137"/>
    </location>
</feature>